<accession>A0A1F4ZBB0</accession>
<name>A0A1F4ZBB0_9BACT</name>
<proteinExistence type="predicted"/>
<evidence type="ECO:0000313" key="2">
    <source>
        <dbReference type="Proteomes" id="UP000177080"/>
    </source>
</evidence>
<protein>
    <recommendedName>
        <fullName evidence="3">Antitoxin VbhA domain-containing protein</fullName>
    </recommendedName>
</protein>
<gene>
    <name evidence="1" type="ORF">A2989_03140</name>
</gene>
<evidence type="ECO:0000313" key="1">
    <source>
        <dbReference type="EMBL" id="OGD03649.1"/>
    </source>
</evidence>
<sequence length="71" mass="8010">MNTAHDLIMSELDRTNVARLAALEMVKVGAMTVEEWKRLDDALDGRAMGLGELGRGQILREWRESRGKEIV</sequence>
<dbReference type="EMBL" id="MEXN01000005">
    <property type="protein sequence ID" value="OGD03649.1"/>
    <property type="molecule type" value="Genomic_DNA"/>
</dbReference>
<reference evidence="1 2" key="1">
    <citation type="journal article" date="2016" name="Nat. Commun.">
        <title>Thousands of microbial genomes shed light on interconnected biogeochemical processes in an aquifer system.</title>
        <authorList>
            <person name="Anantharaman K."/>
            <person name="Brown C.T."/>
            <person name="Hug L.A."/>
            <person name="Sharon I."/>
            <person name="Castelle C.J."/>
            <person name="Probst A.J."/>
            <person name="Thomas B.C."/>
            <person name="Singh A."/>
            <person name="Wilkins M.J."/>
            <person name="Karaoz U."/>
            <person name="Brodie E.L."/>
            <person name="Williams K.H."/>
            <person name="Hubbard S.S."/>
            <person name="Banfield J.F."/>
        </authorList>
    </citation>
    <scope>NUCLEOTIDE SEQUENCE [LARGE SCALE GENOMIC DNA]</scope>
</reference>
<organism evidence="1 2">
    <name type="scientific">Candidatus Amesbacteria bacterium RIFCSPLOWO2_01_FULL_48_25</name>
    <dbReference type="NCBI Taxonomy" id="1797259"/>
    <lineage>
        <taxon>Bacteria</taxon>
        <taxon>Candidatus Amesiibacteriota</taxon>
    </lineage>
</organism>
<evidence type="ECO:0008006" key="3">
    <source>
        <dbReference type="Google" id="ProtNLM"/>
    </source>
</evidence>
<dbReference type="STRING" id="1797259.A2989_03140"/>
<comment type="caution">
    <text evidence="1">The sequence shown here is derived from an EMBL/GenBank/DDBJ whole genome shotgun (WGS) entry which is preliminary data.</text>
</comment>
<dbReference type="AlphaFoldDB" id="A0A1F4ZBB0"/>
<dbReference type="Proteomes" id="UP000177080">
    <property type="component" value="Unassembled WGS sequence"/>
</dbReference>